<sequence length="129" mass="14220">MRWKEIIIGAILTLIITIIGGITVWKFTKEPHKPDPKAVVIIEADSPSQFKSDSKSLIFNTFRVGNLGDKIAEDVILSIEFPEDTKITDFSISSSSGAAARKNLKEIEGKVHEKIISINSLLPEETVTV</sequence>
<evidence type="ECO:0000256" key="1">
    <source>
        <dbReference type="SAM" id="Phobius"/>
    </source>
</evidence>
<evidence type="ECO:0008006" key="4">
    <source>
        <dbReference type="Google" id="ProtNLM"/>
    </source>
</evidence>
<accession>A0ABX1KSX9</accession>
<protein>
    <recommendedName>
        <fullName evidence="4">Flagellar protein FliL</fullName>
    </recommendedName>
</protein>
<dbReference type="RefSeq" id="WP_168827639.1">
    <property type="nucleotide sequence ID" value="NZ_JABAEB010000019.1"/>
</dbReference>
<dbReference type="Proteomes" id="UP000527352">
    <property type="component" value="Unassembled WGS sequence"/>
</dbReference>
<keyword evidence="1" id="KW-0472">Membrane</keyword>
<reference evidence="2 3" key="1">
    <citation type="submission" date="2020-04" db="EMBL/GenBank/DDBJ databases">
        <title>The first description of lens atrophy caused by putative novel Shewanella sp. that is a new emerging pathogen for cultured rainbow trout?</title>
        <authorList>
            <person name="Saticioglu I.B."/>
            <person name="Duman M."/>
            <person name="Altun S."/>
        </authorList>
    </citation>
    <scope>NUCLEOTIDE SEQUENCE [LARGE SCALE GENOMIC DNA]</scope>
    <source>
        <strain evidence="2 3">S-1</strain>
    </source>
</reference>
<evidence type="ECO:0000313" key="2">
    <source>
        <dbReference type="EMBL" id="NLQ25316.1"/>
    </source>
</evidence>
<dbReference type="EMBL" id="JABAEB010000019">
    <property type="protein sequence ID" value="NLQ25316.1"/>
    <property type="molecule type" value="Genomic_DNA"/>
</dbReference>
<keyword evidence="1" id="KW-1133">Transmembrane helix</keyword>
<proteinExistence type="predicted"/>
<feature type="transmembrane region" description="Helical" evidence="1">
    <location>
        <begin position="6"/>
        <end position="27"/>
    </location>
</feature>
<keyword evidence="1" id="KW-0812">Transmembrane</keyword>
<evidence type="ECO:0000313" key="3">
    <source>
        <dbReference type="Proteomes" id="UP000527352"/>
    </source>
</evidence>
<name>A0ABX1KSX9_9GAMM</name>
<organism evidence="2 3">
    <name type="scientific">Shewanella oncorhynchi</name>
    <dbReference type="NCBI Taxonomy" id="2726434"/>
    <lineage>
        <taxon>Bacteria</taxon>
        <taxon>Pseudomonadati</taxon>
        <taxon>Pseudomonadota</taxon>
        <taxon>Gammaproteobacteria</taxon>
        <taxon>Alteromonadales</taxon>
        <taxon>Shewanellaceae</taxon>
        <taxon>Shewanella</taxon>
    </lineage>
</organism>
<keyword evidence="3" id="KW-1185">Reference proteome</keyword>
<gene>
    <name evidence="2" type="ORF">HGO26_20885</name>
</gene>
<comment type="caution">
    <text evidence="2">The sequence shown here is derived from an EMBL/GenBank/DDBJ whole genome shotgun (WGS) entry which is preliminary data.</text>
</comment>